<dbReference type="GO" id="GO:0047804">
    <property type="term" value="F:cysteine-S-conjugate beta-lyase activity"/>
    <property type="evidence" value="ECO:0007669"/>
    <property type="project" value="UniProtKB-EC"/>
</dbReference>
<dbReference type="InterPro" id="IPR051798">
    <property type="entry name" value="Class-II_PLP-Dep_Aminotrans"/>
</dbReference>
<keyword evidence="8" id="KW-1185">Reference proteome</keyword>
<dbReference type="GO" id="GO:0008483">
    <property type="term" value="F:transaminase activity"/>
    <property type="evidence" value="ECO:0007669"/>
    <property type="project" value="UniProtKB-KW"/>
</dbReference>
<dbReference type="SUPFAM" id="SSF53383">
    <property type="entry name" value="PLP-dependent transferases"/>
    <property type="match status" value="1"/>
</dbReference>
<dbReference type="KEGG" id="lwi:UE46_02950"/>
<evidence type="ECO:0000313" key="8">
    <source>
        <dbReference type="Proteomes" id="UP000223060"/>
    </source>
</evidence>
<keyword evidence="4" id="KW-0456">Lyase</keyword>
<dbReference type="Gene3D" id="3.40.640.10">
    <property type="entry name" value="Type I PLP-dependent aspartate aminotransferase-like (Major domain)"/>
    <property type="match status" value="1"/>
</dbReference>
<reference evidence="8" key="1">
    <citation type="submission" date="2015-03" db="EMBL/GenBank/DDBJ databases">
        <authorList>
            <person name="Ferrari E."/>
            <person name="Walter M.C."/>
            <person name="Huptas C."/>
            <person name="Scherer S."/>
            <person name="Mueller-Herbst S."/>
        </authorList>
    </citation>
    <scope>NUCLEOTIDE SEQUENCE [LARGE SCALE GENOMIC DNA]</scope>
    <source>
        <strain evidence="8">LWP01</strain>
    </source>
</reference>
<dbReference type="CDD" id="cd00609">
    <property type="entry name" value="AAT_like"/>
    <property type="match status" value="1"/>
</dbReference>
<evidence type="ECO:0000256" key="5">
    <source>
        <dbReference type="ARBA" id="ARBA00037974"/>
    </source>
</evidence>
<accession>A0A1S7FRN2</accession>
<dbReference type="Proteomes" id="UP000223060">
    <property type="component" value="Chromosome"/>
</dbReference>
<evidence type="ECO:0000256" key="4">
    <source>
        <dbReference type="ARBA" id="ARBA00023239"/>
    </source>
</evidence>
<dbReference type="PANTHER" id="PTHR43525:SF1">
    <property type="entry name" value="PROTEIN MALY"/>
    <property type="match status" value="1"/>
</dbReference>
<name>A0A1S7FRN2_9LIST</name>
<sequence length="388" mass="43641">MNQFDEVIPRIGTNSEKWDDVKNLFGTENIIPMWVADMDFRPPTAVHDAFQKLLDHGIFGYSMTFAELKPSITNWLEQRHDYKVAESSIFLNAAVVPSISMTIRSLTEKGDSVLMHSPVYHPFFLVTAQTERVVSLSPLIYEDNAYTIDWADFEEKLKTVKLFILCNPHNPGSRSWTRVELAKMAELCAKYNVPIVSDEIHSDLTMPGVKHVPLAVAAPEYESQIVTLMAPTKTFNLAGIKASFFITTNPDFQEKFEYEAKYTSRPELNTFGAVGMEAAYSHGAQWVDDLRDYIFENYQYTKAELEKHCPNVGITKQEATYLMWLDCRALGIAEVDLYQNLIDAGIGVQMGSNFGEAGSGFVRLNIACPKETLQKGVACLIEGLKKSS</sequence>
<dbReference type="NCBIfam" id="TIGR04350">
    <property type="entry name" value="C_S_lyase_PatB"/>
    <property type="match status" value="1"/>
</dbReference>
<dbReference type="Pfam" id="PF00155">
    <property type="entry name" value="Aminotran_1_2"/>
    <property type="match status" value="1"/>
</dbReference>
<dbReference type="InterPro" id="IPR015422">
    <property type="entry name" value="PyrdxlP-dep_Trfase_small"/>
</dbReference>
<dbReference type="InterPro" id="IPR027619">
    <property type="entry name" value="C-S_lyase_PatB-like"/>
</dbReference>
<evidence type="ECO:0000313" key="7">
    <source>
        <dbReference type="EMBL" id="AQY50108.1"/>
    </source>
</evidence>
<protein>
    <recommendedName>
        <fullName evidence="2">cysteine-S-conjugate beta-lyase</fullName>
        <ecNumber evidence="2">4.4.1.13</ecNumber>
    </recommendedName>
</protein>
<feature type="domain" description="Aminotransferase class I/classII large" evidence="6">
    <location>
        <begin position="35"/>
        <end position="377"/>
    </location>
</feature>
<dbReference type="PANTHER" id="PTHR43525">
    <property type="entry name" value="PROTEIN MALY"/>
    <property type="match status" value="1"/>
</dbReference>
<evidence type="ECO:0000259" key="6">
    <source>
        <dbReference type="Pfam" id="PF00155"/>
    </source>
</evidence>
<dbReference type="InterPro" id="IPR015424">
    <property type="entry name" value="PyrdxlP-dep_Trfase"/>
</dbReference>
<comment type="similarity">
    <text evidence="5">Belongs to the class-II pyridoxal-phosphate-dependent aminotransferase family. MalY/PatB cystathionine beta-lyase subfamily.</text>
</comment>
<dbReference type="AlphaFoldDB" id="A0A1S7FRN2"/>
<keyword evidence="7" id="KW-0032">Aminotransferase</keyword>
<keyword evidence="3" id="KW-0663">Pyridoxal phosphate</keyword>
<dbReference type="Gene3D" id="3.90.1150.10">
    <property type="entry name" value="Aspartate Aminotransferase, domain 1"/>
    <property type="match status" value="1"/>
</dbReference>
<comment type="cofactor">
    <cofactor evidence="1">
        <name>pyridoxal 5'-phosphate</name>
        <dbReference type="ChEBI" id="CHEBI:597326"/>
    </cofactor>
</comment>
<organism evidence="7 8">
    <name type="scientific">Listeria weihenstephanensis</name>
    <dbReference type="NCBI Taxonomy" id="1006155"/>
    <lineage>
        <taxon>Bacteria</taxon>
        <taxon>Bacillati</taxon>
        <taxon>Bacillota</taxon>
        <taxon>Bacilli</taxon>
        <taxon>Bacillales</taxon>
        <taxon>Listeriaceae</taxon>
        <taxon>Listeria</taxon>
    </lineage>
</organism>
<evidence type="ECO:0000256" key="3">
    <source>
        <dbReference type="ARBA" id="ARBA00022898"/>
    </source>
</evidence>
<proteinExistence type="inferred from homology"/>
<keyword evidence="7" id="KW-0808">Transferase</keyword>
<dbReference type="GO" id="GO:0030170">
    <property type="term" value="F:pyridoxal phosphate binding"/>
    <property type="evidence" value="ECO:0007669"/>
    <property type="project" value="InterPro"/>
</dbReference>
<evidence type="ECO:0000256" key="2">
    <source>
        <dbReference type="ARBA" id="ARBA00012224"/>
    </source>
</evidence>
<dbReference type="InterPro" id="IPR015421">
    <property type="entry name" value="PyrdxlP-dep_Trfase_major"/>
</dbReference>
<dbReference type="RefSeq" id="WP_036063588.1">
    <property type="nucleotide sequence ID" value="NZ_CP011102.1"/>
</dbReference>
<dbReference type="EC" id="4.4.1.13" evidence="2"/>
<gene>
    <name evidence="7" type="ORF">UE46_02950</name>
</gene>
<dbReference type="InterPro" id="IPR004839">
    <property type="entry name" value="Aminotransferase_I/II_large"/>
</dbReference>
<evidence type="ECO:0000256" key="1">
    <source>
        <dbReference type="ARBA" id="ARBA00001933"/>
    </source>
</evidence>
<dbReference type="EMBL" id="CP011102">
    <property type="protein sequence ID" value="AQY50108.1"/>
    <property type="molecule type" value="Genomic_DNA"/>
</dbReference>